<keyword evidence="2" id="KW-1133">Transmembrane helix</keyword>
<evidence type="ECO:0000256" key="1">
    <source>
        <dbReference type="SAM" id="MobiDB-lite"/>
    </source>
</evidence>
<feature type="region of interest" description="Disordered" evidence="1">
    <location>
        <begin position="88"/>
        <end position="129"/>
    </location>
</feature>
<name>A0ABS9YQN2_9MYCO</name>
<sequence>MAEGATAEPGELSESVKVGQLLLGTAAGCLSLGLCFYWFWGIAWIIPTALAVFTLPWQPTRWIGIGFAAAALGALVAITLALHLSPGAEEVTPQPSTTSTDPAASSQPVGAPASERLCSSNTAVPVVNG</sequence>
<feature type="compositionally biased region" description="Low complexity" evidence="1">
    <location>
        <begin position="92"/>
        <end position="108"/>
    </location>
</feature>
<keyword evidence="4" id="KW-1185">Reference proteome</keyword>
<dbReference type="EMBL" id="JAIVFL010000001">
    <property type="protein sequence ID" value="MCI4673517.1"/>
    <property type="molecule type" value="Genomic_DNA"/>
</dbReference>
<dbReference type="RefSeq" id="WP_243070047.1">
    <property type="nucleotide sequence ID" value="NZ_JAIVFL010000001.1"/>
</dbReference>
<evidence type="ECO:0000256" key="2">
    <source>
        <dbReference type="SAM" id="Phobius"/>
    </source>
</evidence>
<protein>
    <submittedName>
        <fullName evidence="3">Uncharacterized protein</fullName>
    </submittedName>
</protein>
<feature type="transmembrane region" description="Helical" evidence="2">
    <location>
        <begin position="62"/>
        <end position="84"/>
    </location>
</feature>
<gene>
    <name evidence="3" type="ORF">K9U37_00545</name>
</gene>
<dbReference type="Proteomes" id="UP001139068">
    <property type="component" value="Unassembled WGS sequence"/>
</dbReference>
<comment type="caution">
    <text evidence="3">The sequence shown here is derived from an EMBL/GenBank/DDBJ whole genome shotgun (WGS) entry which is preliminary data.</text>
</comment>
<keyword evidence="2" id="KW-0472">Membrane</keyword>
<accession>A0ABS9YQN2</accession>
<keyword evidence="2" id="KW-0812">Transmembrane</keyword>
<evidence type="ECO:0000313" key="3">
    <source>
        <dbReference type="EMBL" id="MCI4673517.1"/>
    </source>
</evidence>
<organism evidence="3 4">
    <name type="scientific">Candidatus Mycolicibacterium alkanivorans</name>
    <dbReference type="NCBI Taxonomy" id="2954114"/>
    <lineage>
        <taxon>Bacteria</taxon>
        <taxon>Bacillati</taxon>
        <taxon>Actinomycetota</taxon>
        <taxon>Actinomycetes</taxon>
        <taxon>Mycobacteriales</taxon>
        <taxon>Mycobacteriaceae</taxon>
        <taxon>Mycolicibacterium</taxon>
    </lineage>
</organism>
<proteinExistence type="predicted"/>
<reference evidence="3" key="1">
    <citation type="journal article" date="2022" name="ISME J.">
        <title>Identification of active gaseous-alkane degraders at natural gas seeps.</title>
        <authorList>
            <person name="Farhan Ul Haque M."/>
            <person name="Hernandez M."/>
            <person name="Crombie A.T."/>
            <person name="Murrell J.C."/>
        </authorList>
    </citation>
    <scope>NUCLEOTIDE SEQUENCE</scope>
    <source>
        <strain evidence="3">ANDR5</strain>
    </source>
</reference>
<evidence type="ECO:0000313" key="4">
    <source>
        <dbReference type="Proteomes" id="UP001139068"/>
    </source>
</evidence>